<evidence type="ECO:0000313" key="1">
    <source>
        <dbReference type="EMBL" id="GAA4445112.1"/>
    </source>
</evidence>
<comment type="caution">
    <text evidence="1">The sequence shown here is derived from an EMBL/GenBank/DDBJ whole genome shotgun (WGS) entry which is preliminary data.</text>
</comment>
<sequence length="880" mass="99727">MVRYIEKFEETYTHKSLLVAPINEYNKTQTDKKTGGANYLRHFPLWKKNINRLLELSNKLIASAEIETMLPEIAACLTTWGHADSSVEKQVDEAKKIIERADYFETWIDFKFPVIQGFTLTFHSAEEKKFNSLTGFAELGSELNDISVEFDKPPVFTPRKIEKELEKTHTTWYLAHYLNLESAPQLAYVEFDWNQTALLSARVVQHRDLAGNRGLTFTSIKDGIVNTGPSGPIFISLEATVPTQRLRTVYQHLTIENPEKKDWLVGAYSAIVYIRRLRVQKSVCGNVLMHEVDGPQDLDNIVDHLERLADKPVPGHQPEDEKFSKGIQARHMLREKVTALPQPDPANPSPLTPYVGCYSCYYIRLTFQRANFELNFITLRSDGSALLEQYGKNPVGRPGYYQVEAGRIRVHFGQGHQPDTTPIQFILYKEPKQADQFKLLGTYQSETSEGQPVSGLVSLTRQPDSELIPSPVTGNSKKTLSRACSEVTAADFCDDEDFAFFLGEAGAGLSLTDGPAWAEISERISKDSAYKTIRSLCTKPGGQHAFSENHFYYYTFKKGSPTETDFLIERSLLVFNRNGTVTMYADSKNYVGNAYHWTNTLHLSLKHPEEGLLEMFFELDRNHTNLPAIRILYGASLWHSSKRIQAKAVVLSRYAGHPTEKGVKMMNFNDSEGRGQLQREDDLGGGVISYLRGETNRYLHGTTSSSPGRFRPRDKSSREIHFWAACGFGFLSREFWKYEEKDTKHPEKKPVADEKDPPVVRLLKDKTEDWRTSARTHLHAAFVHGFAVNFGGLEIDYRTALGNPAEIADAYLRKFFPGVSYEEKAGILKDQHTEISLQRIGEITGEQALLKKAFESGGPLHDEELRKFASDLWPDIFSAD</sequence>
<accession>A0ABP8M674</accession>
<reference evidence="2" key="1">
    <citation type="journal article" date="2019" name="Int. J. Syst. Evol. Microbiol.">
        <title>The Global Catalogue of Microorganisms (GCM) 10K type strain sequencing project: providing services to taxonomists for standard genome sequencing and annotation.</title>
        <authorList>
            <consortium name="The Broad Institute Genomics Platform"/>
            <consortium name="The Broad Institute Genome Sequencing Center for Infectious Disease"/>
            <person name="Wu L."/>
            <person name="Ma J."/>
        </authorList>
    </citation>
    <scope>NUCLEOTIDE SEQUENCE [LARGE SCALE GENOMIC DNA]</scope>
    <source>
        <strain evidence="2">JCM 31920</strain>
    </source>
</reference>
<dbReference type="Proteomes" id="UP001501508">
    <property type="component" value="Unassembled WGS sequence"/>
</dbReference>
<name>A0ABP8M674_9BACT</name>
<gene>
    <name evidence="1" type="ORF">GCM10023091_36250</name>
</gene>
<protein>
    <submittedName>
        <fullName evidence="1">Uncharacterized protein</fullName>
    </submittedName>
</protein>
<proteinExistence type="predicted"/>
<organism evidence="1 2">
    <name type="scientific">Ravibacter arvi</name>
    <dbReference type="NCBI Taxonomy" id="2051041"/>
    <lineage>
        <taxon>Bacteria</taxon>
        <taxon>Pseudomonadati</taxon>
        <taxon>Bacteroidota</taxon>
        <taxon>Cytophagia</taxon>
        <taxon>Cytophagales</taxon>
        <taxon>Spirosomataceae</taxon>
        <taxon>Ravibacter</taxon>
    </lineage>
</organism>
<dbReference type="EMBL" id="BAABEY010000033">
    <property type="protein sequence ID" value="GAA4445112.1"/>
    <property type="molecule type" value="Genomic_DNA"/>
</dbReference>
<evidence type="ECO:0000313" key="2">
    <source>
        <dbReference type="Proteomes" id="UP001501508"/>
    </source>
</evidence>
<keyword evidence="2" id="KW-1185">Reference proteome</keyword>